<name>A0A9P7FBZ6_9AGAM</name>
<dbReference type="Proteomes" id="UP000823399">
    <property type="component" value="Unassembled WGS sequence"/>
</dbReference>
<reference evidence="2" key="1">
    <citation type="journal article" date="2020" name="New Phytol.">
        <title>Comparative genomics reveals dynamic genome evolution in host specialist ectomycorrhizal fungi.</title>
        <authorList>
            <person name="Lofgren L.A."/>
            <person name="Nguyen N.H."/>
            <person name="Vilgalys R."/>
            <person name="Ruytinx J."/>
            <person name="Liao H.L."/>
            <person name="Branco S."/>
            <person name="Kuo A."/>
            <person name="LaButti K."/>
            <person name="Lipzen A."/>
            <person name="Andreopoulos W."/>
            <person name="Pangilinan J."/>
            <person name="Riley R."/>
            <person name="Hundley H."/>
            <person name="Na H."/>
            <person name="Barry K."/>
            <person name="Grigoriev I.V."/>
            <person name="Stajich J.E."/>
            <person name="Kennedy P.G."/>
        </authorList>
    </citation>
    <scope>NUCLEOTIDE SEQUENCE</scope>
    <source>
        <strain evidence="2">FC423</strain>
    </source>
</reference>
<evidence type="ECO:0000313" key="3">
    <source>
        <dbReference type="Proteomes" id="UP000823399"/>
    </source>
</evidence>
<dbReference type="AlphaFoldDB" id="A0A9P7FBZ6"/>
<organism evidence="2 3">
    <name type="scientific">Suillus discolor</name>
    <dbReference type="NCBI Taxonomy" id="1912936"/>
    <lineage>
        <taxon>Eukaryota</taxon>
        <taxon>Fungi</taxon>
        <taxon>Dikarya</taxon>
        <taxon>Basidiomycota</taxon>
        <taxon>Agaricomycotina</taxon>
        <taxon>Agaricomycetes</taxon>
        <taxon>Agaricomycetidae</taxon>
        <taxon>Boletales</taxon>
        <taxon>Suillineae</taxon>
        <taxon>Suillaceae</taxon>
        <taxon>Suillus</taxon>
    </lineage>
</organism>
<feature type="chain" id="PRO_5040362602" evidence="1">
    <location>
        <begin position="19"/>
        <end position="83"/>
    </location>
</feature>
<keyword evidence="3" id="KW-1185">Reference proteome</keyword>
<feature type="non-terminal residue" evidence="2">
    <location>
        <position position="1"/>
    </location>
</feature>
<sequence length="83" mass="8760">MKFTSLTIVAAIAGIAIASDLDSIYMGKPCSPSNSPKCLKNTGGNDFGYVCGPESTVIFYTACPCSNCCQLIENDSNFQCGNF</sequence>
<accession>A0A9P7FBZ6</accession>
<gene>
    <name evidence="2" type="ORF">F5147DRAFT_685154</name>
</gene>
<dbReference type="RefSeq" id="XP_041295035.1">
    <property type="nucleotide sequence ID" value="XM_041436657.1"/>
</dbReference>
<dbReference type="GeneID" id="64698916"/>
<evidence type="ECO:0000256" key="1">
    <source>
        <dbReference type="SAM" id="SignalP"/>
    </source>
</evidence>
<keyword evidence="1" id="KW-0732">Signal</keyword>
<evidence type="ECO:0000313" key="2">
    <source>
        <dbReference type="EMBL" id="KAG2111978.1"/>
    </source>
</evidence>
<comment type="caution">
    <text evidence="2">The sequence shown here is derived from an EMBL/GenBank/DDBJ whole genome shotgun (WGS) entry which is preliminary data.</text>
</comment>
<protein>
    <submittedName>
        <fullName evidence="2">Uncharacterized protein</fullName>
    </submittedName>
</protein>
<proteinExistence type="predicted"/>
<dbReference type="EMBL" id="JABBWM010000016">
    <property type="protein sequence ID" value="KAG2111978.1"/>
    <property type="molecule type" value="Genomic_DNA"/>
</dbReference>
<feature type="signal peptide" evidence="1">
    <location>
        <begin position="1"/>
        <end position="18"/>
    </location>
</feature>